<evidence type="ECO:0000256" key="1">
    <source>
        <dbReference type="SAM" id="MobiDB-lite"/>
    </source>
</evidence>
<accession>A0A1E5QQL7</accession>
<reference evidence="2" key="1">
    <citation type="submission" date="2016-09" db="EMBL/GenBank/DDBJ databases">
        <title>Draft genome of thermotolerant cyanobacterium Desertifilum sp. strain IPPAS B-1220.</title>
        <authorList>
            <person name="Sinetova M.A."/>
            <person name="Bolakhan K."/>
            <person name="Zayadan B.K."/>
            <person name="Mironov K.S."/>
            <person name="Ustinova V."/>
            <person name="Kupriyanova E.V."/>
            <person name="Sidorov R.A."/>
            <person name="Skrypnik A.N."/>
            <person name="Gogoleva N.E."/>
            <person name="Gogolev Y.V."/>
            <person name="Los D.A."/>
        </authorList>
    </citation>
    <scope>NUCLEOTIDE SEQUENCE [LARGE SCALE GENOMIC DNA]</scope>
    <source>
        <strain evidence="2">IPPAS B-1220</strain>
    </source>
</reference>
<organism evidence="2">
    <name type="scientific">Desertifilum tharense IPPAS B-1220</name>
    <dbReference type="NCBI Taxonomy" id="1781255"/>
    <lineage>
        <taxon>Bacteria</taxon>
        <taxon>Bacillati</taxon>
        <taxon>Cyanobacteriota</taxon>
        <taxon>Cyanophyceae</taxon>
        <taxon>Desertifilales</taxon>
        <taxon>Desertifilaceae</taxon>
        <taxon>Desertifilum</taxon>
    </lineage>
</organism>
<dbReference type="EMBL" id="MJGC01000022">
    <property type="protein sequence ID" value="OEJ76904.1"/>
    <property type="molecule type" value="Genomic_DNA"/>
</dbReference>
<sequence length="506" mass="55437">MAQFSNPSEVRENFWVRARQLTQDQITLLSRIEEAIASPDPNQVRTARGQLVLHLSSVDRFLQSQYPLPNVLCAPTFRGLSGESDALEALVSTTSRLSPEQTQVYCNLYATTRELSPLLPQLDRRLGALTDITPLRPLPLGGEPPGVAAQSFGPLTPSAATASTTPPSPPPIIGRPAKTAVSGYVPPPPPAIAPPADITARLQVAQQLTTRAQGLFPVGTQFLNPRELRSPITPDADLQRIQQSPDYSRLLALPNTGIARIQPAEFYATSPGELRNRLIPTPAEQTPLVPLTPPVGQAAAPERTPSIGLSTARLEAPLTPEVEPEGFAPRFAVQIADGQFQIIPRQLNYGFMVGVGDVPIDRLNATLTPDVVNLSPQLRSFFLNYRPPAQLEALQVDRRRFITGKVGELGLTQTLQSQVPIVLNQTYVMRLIQFELPEILLTGQRIDPRDRRNLDRILNTPSSDLLVAFRPVSQGRDGTYTAIWRILAPFPDPQITNLEAYVLPRN</sequence>
<protein>
    <submittedName>
        <fullName evidence="2">Uncharacterized protein</fullName>
    </submittedName>
</protein>
<gene>
    <name evidence="2" type="ORF">BH720_01540</name>
</gene>
<proteinExistence type="predicted"/>
<dbReference type="AlphaFoldDB" id="A0A1E5QQL7"/>
<feature type="region of interest" description="Disordered" evidence="1">
    <location>
        <begin position="139"/>
        <end position="175"/>
    </location>
</feature>
<comment type="caution">
    <text evidence="2">The sequence shown here is derived from an EMBL/GenBank/DDBJ whole genome shotgun (WGS) entry which is preliminary data.</text>
</comment>
<name>A0A1E5QQL7_9CYAN</name>
<evidence type="ECO:0000313" key="2">
    <source>
        <dbReference type="EMBL" id="OEJ76904.1"/>
    </source>
</evidence>
<feature type="compositionally biased region" description="Low complexity" evidence="1">
    <location>
        <begin position="156"/>
        <end position="165"/>
    </location>
</feature>